<dbReference type="PROSITE" id="PS51707">
    <property type="entry name" value="CYTH"/>
    <property type="match status" value="1"/>
</dbReference>
<dbReference type="AlphaFoldDB" id="A0A4P6P355"/>
<evidence type="ECO:0000313" key="3">
    <source>
        <dbReference type="Proteomes" id="UP000290244"/>
    </source>
</evidence>
<dbReference type="SMART" id="SM01118">
    <property type="entry name" value="CYTH"/>
    <property type="match status" value="1"/>
</dbReference>
<accession>A0A4P6P355</accession>
<dbReference type="EMBL" id="CP034759">
    <property type="protein sequence ID" value="QBG35644.1"/>
    <property type="molecule type" value="Genomic_DNA"/>
</dbReference>
<protein>
    <submittedName>
        <fullName evidence="2">CYTH domain-containing protein</fullName>
    </submittedName>
</protein>
<dbReference type="PANTHER" id="PTHR39569">
    <property type="entry name" value="INORGANIC TRIPHOSPHATASE"/>
    <property type="match status" value="1"/>
</dbReference>
<dbReference type="OrthoDB" id="3034217at2"/>
<dbReference type="GO" id="GO:0046872">
    <property type="term" value="F:metal ion binding"/>
    <property type="evidence" value="ECO:0007669"/>
    <property type="project" value="TreeGrafter"/>
</dbReference>
<dbReference type="CDD" id="cd07756">
    <property type="entry name" value="CYTH-like_Pase_CHAD"/>
    <property type="match status" value="1"/>
</dbReference>
<evidence type="ECO:0000313" key="2">
    <source>
        <dbReference type="EMBL" id="QBG35644.1"/>
    </source>
</evidence>
<dbReference type="Gene3D" id="2.40.320.10">
    <property type="entry name" value="Hypothetical Protein Pfu-838710-001"/>
    <property type="match status" value="1"/>
</dbReference>
<dbReference type="Proteomes" id="UP000290244">
    <property type="component" value="Chromosome"/>
</dbReference>
<organism evidence="2 3">
    <name type="scientific">Litorilituus sediminis</name>
    <dbReference type="NCBI Taxonomy" id="718192"/>
    <lineage>
        <taxon>Bacteria</taxon>
        <taxon>Pseudomonadati</taxon>
        <taxon>Pseudomonadota</taxon>
        <taxon>Gammaproteobacteria</taxon>
        <taxon>Alteromonadales</taxon>
        <taxon>Colwelliaceae</taxon>
        <taxon>Litorilituus</taxon>
    </lineage>
</organism>
<dbReference type="Pfam" id="PF01928">
    <property type="entry name" value="CYTH"/>
    <property type="match status" value="1"/>
</dbReference>
<proteinExistence type="predicted"/>
<dbReference type="SUPFAM" id="SSF55154">
    <property type="entry name" value="CYTH-like phosphatases"/>
    <property type="match status" value="1"/>
</dbReference>
<feature type="domain" description="CYTH" evidence="1">
    <location>
        <begin position="2"/>
        <end position="218"/>
    </location>
</feature>
<name>A0A4P6P355_9GAMM</name>
<sequence length="542" mass="61627">MTTEIELKYLLFTEPNDTNISAINQSINTVLTANNLAFEFSEKQLTNSYYDTDALTLRQLDFGLRVRGKKLGGQDFCYEQTIKTSGKVVAGLHQRPEYNVDLSNANVDLALFPEHIWPQGTDVATIAKNLSSIFTTNFTRYNYVIELAAGKVELAFDCGDISCLNYEKTKQIFEIEFELLSGETSALFELARLMMSNIAMRPGQDSKAKRGYALAAEFAGATKVKKQANVEDLGTLAPQYLALDIIPMVNVDDIGQAFVCGINFGLKQLQANVARYVDKPSLTTLSKISENFALLRQGFWLFEQVLPADCEKIRDELSYYLRVIHWVDNAQHLKELMTKTGSYRKKLSHCQALIDKLKLEKQRYPDEKKMLALFHDEGFNLLQLSLLELLVGEQALISRINLNAQPLLDFTQIKLTQSLQQLTDEVRSLAVNEQQSERYLGLYPLLIRSLLTGSWFASLYNYQVGDAQLSEQQLLYRRPWLDVKQGISELQTLDLLQQQLAILPVQQNKLELWLSNKVDNLLQALQQSVDNALSIQPYWHHV</sequence>
<dbReference type="RefSeq" id="WP_130601020.1">
    <property type="nucleotide sequence ID" value="NZ_CP034759.1"/>
</dbReference>
<keyword evidence="3" id="KW-1185">Reference proteome</keyword>
<reference evidence="2 3" key="1">
    <citation type="submission" date="2018-12" db="EMBL/GenBank/DDBJ databases">
        <title>Complete genome of Litorilituus sediminis.</title>
        <authorList>
            <person name="Liu A."/>
            <person name="Rong J."/>
        </authorList>
    </citation>
    <scope>NUCLEOTIDE SEQUENCE [LARGE SCALE GENOMIC DNA]</scope>
    <source>
        <strain evidence="2 3">JCM 17549</strain>
    </source>
</reference>
<dbReference type="InterPro" id="IPR023577">
    <property type="entry name" value="CYTH_domain"/>
</dbReference>
<dbReference type="PANTHER" id="PTHR39569:SF1">
    <property type="entry name" value="INORGANIC TRIPHOSPHATASE"/>
    <property type="match status" value="1"/>
</dbReference>
<dbReference type="GO" id="GO:0050355">
    <property type="term" value="F:inorganic triphosphate phosphatase activity"/>
    <property type="evidence" value="ECO:0007669"/>
    <property type="project" value="InterPro"/>
</dbReference>
<dbReference type="KEGG" id="lsd:EMK97_07945"/>
<gene>
    <name evidence="2" type="ORF">EMK97_07945</name>
</gene>
<evidence type="ECO:0000259" key="1">
    <source>
        <dbReference type="PROSITE" id="PS51707"/>
    </source>
</evidence>
<dbReference type="InterPro" id="IPR033469">
    <property type="entry name" value="CYTH-like_dom_sf"/>
</dbReference>
<dbReference type="InterPro" id="IPR039013">
    <property type="entry name" value="YgiF"/>
</dbReference>